<proteinExistence type="predicted"/>
<evidence type="ECO:0000313" key="3">
    <source>
        <dbReference type="Proteomes" id="UP000054359"/>
    </source>
</evidence>
<dbReference type="Proteomes" id="UP000054359">
    <property type="component" value="Unassembled WGS sequence"/>
</dbReference>
<gene>
    <name evidence="2" type="ORF">X975_20190</name>
</gene>
<sequence length="55" mass="5262">MISTAFLVYLMGVSLFVSTAEAIGVGEIGGHGFDGHGIGSSGLAGGDRAGSGYGG</sequence>
<feature type="chain" id="PRO_5001830537" evidence="1">
    <location>
        <begin position="23"/>
        <end position="55"/>
    </location>
</feature>
<dbReference type="AlphaFoldDB" id="A0A087UFX0"/>
<organism evidence="2 3">
    <name type="scientific">Stegodyphus mimosarum</name>
    <name type="common">African social velvet spider</name>
    <dbReference type="NCBI Taxonomy" id="407821"/>
    <lineage>
        <taxon>Eukaryota</taxon>
        <taxon>Metazoa</taxon>
        <taxon>Ecdysozoa</taxon>
        <taxon>Arthropoda</taxon>
        <taxon>Chelicerata</taxon>
        <taxon>Arachnida</taxon>
        <taxon>Araneae</taxon>
        <taxon>Araneomorphae</taxon>
        <taxon>Entelegynae</taxon>
        <taxon>Eresoidea</taxon>
        <taxon>Eresidae</taxon>
        <taxon>Stegodyphus</taxon>
    </lineage>
</organism>
<keyword evidence="3" id="KW-1185">Reference proteome</keyword>
<keyword evidence="1" id="KW-0732">Signal</keyword>
<evidence type="ECO:0000256" key="1">
    <source>
        <dbReference type="SAM" id="SignalP"/>
    </source>
</evidence>
<reference evidence="2 3" key="1">
    <citation type="submission" date="2013-11" db="EMBL/GenBank/DDBJ databases">
        <title>Genome sequencing of Stegodyphus mimosarum.</title>
        <authorList>
            <person name="Bechsgaard J."/>
        </authorList>
    </citation>
    <scope>NUCLEOTIDE SEQUENCE [LARGE SCALE GENOMIC DNA]</scope>
</reference>
<dbReference type="EMBL" id="KK119632">
    <property type="protein sequence ID" value="KFM76259.1"/>
    <property type="molecule type" value="Genomic_DNA"/>
</dbReference>
<name>A0A087UFX0_STEMI</name>
<feature type="signal peptide" evidence="1">
    <location>
        <begin position="1"/>
        <end position="22"/>
    </location>
</feature>
<protein>
    <submittedName>
        <fullName evidence="2">Uncharacterized protein</fullName>
    </submittedName>
</protein>
<evidence type="ECO:0000313" key="2">
    <source>
        <dbReference type="EMBL" id="KFM76259.1"/>
    </source>
</evidence>
<feature type="non-terminal residue" evidence="2">
    <location>
        <position position="55"/>
    </location>
</feature>
<accession>A0A087UFX0</accession>